<keyword evidence="5" id="KW-0547">Nucleotide-binding</keyword>
<feature type="transmembrane region" description="Helical" evidence="9">
    <location>
        <begin position="269"/>
        <end position="289"/>
    </location>
</feature>
<dbReference type="GO" id="GO:0005886">
    <property type="term" value="C:plasma membrane"/>
    <property type="evidence" value="ECO:0007669"/>
    <property type="project" value="UniProtKB-SubCell"/>
</dbReference>
<dbReference type="InterPro" id="IPR036640">
    <property type="entry name" value="ABC1_TM_sf"/>
</dbReference>
<dbReference type="PANTHER" id="PTHR43394">
    <property type="entry name" value="ATP-DEPENDENT PERMEASE MDL1, MITOCHONDRIAL"/>
    <property type="match status" value="1"/>
</dbReference>
<dbReference type="InterPro" id="IPR003593">
    <property type="entry name" value="AAA+_ATPase"/>
</dbReference>
<organism evidence="12 13">
    <name type="scientific">Saccharibacillus brassicae</name>
    <dbReference type="NCBI Taxonomy" id="2583377"/>
    <lineage>
        <taxon>Bacteria</taxon>
        <taxon>Bacillati</taxon>
        <taxon>Bacillota</taxon>
        <taxon>Bacilli</taxon>
        <taxon>Bacillales</taxon>
        <taxon>Paenibacillaceae</taxon>
        <taxon>Saccharibacillus</taxon>
    </lineage>
</organism>
<dbReference type="GO" id="GO:0015421">
    <property type="term" value="F:ABC-type oligopeptide transporter activity"/>
    <property type="evidence" value="ECO:0007669"/>
    <property type="project" value="TreeGrafter"/>
</dbReference>
<feature type="domain" description="ABC transporter" evidence="10">
    <location>
        <begin position="337"/>
        <end position="572"/>
    </location>
</feature>
<comment type="subcellular location">
    <subcellularLocation>
        <location evidence="1">Cell membrane</location>
        <topology evidence="1">Multi-pass membrane protein</topology>
    </subcellularLocation>
</comment>
<keyword evidence="2" id="KW-0813">Transport</keyword>
<evidence type="ECO:0000256" key="1">
    <source>
        <dbReference type="ARBA" id="ARBA00004651"/>
    </source>
</evidence>
<dbReference type="InterPro" id="IPR011527">
    <property type="entry name" value="ABC1_TM_dom"/>
</dbReference>
<feature type="transmembrane region" description="Helical" evidence="9">
    <location>
        <begin position="55"/>
        <end position="77"/>
    </location>
</feature>
<dbReference type="InterPro" id="IPR039421">
    <property type="entry name" value="Type_1_exporter"/>
</dbReference>
<evidence type="ECO:0000256" key="6">
    <source>
        <dbReference type="ARBA" id="ARBA00022840"/>
    </source>
</evidence>
<dbReference type="Gene3D" id="3.40.50.300">
    <property type="entry name" value="P-loop containing nucleotide triphosphate hydrolases"/>
    <property type="match status" value="1"/>
</dbReference>
<evidence type="ECO:0000259" key="11">
    <source>
        <dbReference type="PROSITE" id="PS50929"/>
    </source>
</evidence>
<protein>
    <submittedName>
        <fullName evidence="12">ABC transporter ATP-binding protein</fullName>
    </submittedName>
</protein>
<dbReference type="EMBL" id="CP041217">
    <property type="protein sequence ID" value="QDH22256.1"/>
    <property type="molecule type" value="Genomic_DNA"/>
</dbReference>
<accession>A0A4Y6V0S9</accession>
<feature type="domain" description="ABC transmembrane type-1" evidence="11">
    <location>
        <begin position="19"/>
        <end position="304"/>
    </location>
</feature>
<feature type="transmembrane region" description="Helical" evidence="9">
    <location>
        <begin position="161"/>
        <end position="179"/>
    </location>
</feature>
<dbReference type="Proteomes" id="UP000316968">
    <property type="component" value="Chromosome"/>
</dbReference>
<sequence length="583" mass="64616">MKGKELLKDYVTAHIPGYLLAVLLIVVANVVQSALPLVLGRFTDDLQTGVLSYDSVLHFALLLLGIGVSYGVLFGFGQYQVMRLGRRFEFEVRQKLFGKFSTLSEHFFSKQGTGKLLSYVTNDVQSVRESISNGVTQTTNAVVLLLSCIVMMMIGDIPLSLILICISPLVFIPLIVVRIGPQVRERSMHVQESLAGMTESAEEQFGGIRVTKTFGTEKIAENRFGEKVDRIRSTQLFLVRLSSLFQAAIPFLGALSLVLALLVGGTQTLSGNITLGSFVSLTLYMRIIVGPLQQIGNVINMMQRSGASLERVNRLMNEEPDVQDEADARTLDRPEEIRFEHLTFNYPGSREPALKDINLTLSPGKTIGIVGRTGSGKTTLVKLLLRIYEPPRGSLFFGATDIRDLSLESLRSRLAYVPQDGFLFSTTIRDNIAFSDREAPMEKVETGAKRAMIYDNISRFPEGFDTRLGERGVTLSGGQRQRTSLARGLTKKAQVLILDDSMSAVDSVTETGILDNLVRERRSKTTIIISHRISAVKHADEIVVLSEGRIVQSGTHEELLRREGAYAMLHRLQEEGLHHDELE</sequence>
<dbReference type="Pfam" id="PF00664">
    <property type="entry name" value="ABC_membrane"/>
    <property type="match status" value="1"/>
</dbReference>
<dbReference type="InterPro" id="IPR003439">
    <property type="entry name" value="ABC_transporter-like_ATP-bd"/>
</dbReference>
<dbReference type="OrthoDB" id="9770415at2"/>
<evidence type="ECO:0000256" key="2">
    <source>
        <dbReference type="ARBA" id="ARBA00022448"/>
    </source>
</evidence>
<dbReference type="Gene3D" id="1.20.1560.10">
    <property type="entry name" value="ABC transporter type 1, transmembrane domain"/>
    <property type="match status" value="1"/>
</dbReference>
<dbReference type="GO" id="GO:0005524">
    <property type="term" value="F:ATP binding"/>
    <property type="evidence" value="ECO:0007669"/>
    <property type="project" value="UniProtKB-KW"/>
</dbReference>
<evidence type="ECO:0000259" key="10">
    <source>
        <dbReference type="PROSITE" id="PS50893"/>
    </source>
</evidence>
<keyword evidence="4 9" id="KW-0812">Transmembrane</keyword>
<dbReference type="Pfam" id="PF00005">
    <property type="entry name" value="ABC_tran"/>
    <property type="match status" value="1"/>
</dbReference>
<dbReference type="RefSeq" id="WP_141448800.1">
    <property type="nucleotide sequence ID" value="NZ_CP041217.1"/>
</dbReference>
<feature type="transmembrane region" description="Helical" evidence="9">
    <location>
        <begin position="237"/>
        <end position="263"/>
    </location>
</feature>
<evidence type="ECO:0000256" key="4">
    <source>
        <dbReference type="ARBA" id="ARBA00022692"/>
    </source>
</evidence>
<dbReference type="PROSITE" id="PS50893">
    <property type="entry name" value="ABC_TRANSPORTER_2"/>
    <property type="match status" value="1"/>
</dbReference>
<dbReference type="AlphaFoldDB" id="A0A4Y6V0S9"/>
<dbReference type="KEGG" id="saca:FFV09_16230"/>
<evidence type="ECO:0000256" key="3">
    <source>
        <dbReference type="ARBA" id="ARBA00022475"/>
    </source>
</evidence>
<dbReference type="FunFam" id="3.40.50.300:FF:000221">
    <property type="entry name" value="Multidrug ABC transporter ATP-binding protein"/>
    <property type="match status" value="1"/>
</dbReference>
<keyword evidence="3" id="KW-1003">Cell membrane</keyword>
<dbReference type="SMART" id="SM00382">
    <property type="entry name" value="AAA"/>
    <property type="match status" value="1"/>
</dbReference>
<keyword evidence="7 9" id="KW-1133">Transmembrane helix</keyword>
<keyword evidence="6 12" id="KW-0067">ATP-binding</keyword>
<gene>
    <name evidence="12" type="ORF">FFV09_16230</name>
</gene>
<dbReference type="SUPFAM" id="SSF90123">
    <property type="entry name" value="ABC transporter transmembrane region"/>
    <property type="match status" value="1"/>
</dbReference>
<keyword evidence="13" id="KW-1185">Reference proteome</keyword>
<dbReference type="PROSITE" id="PS50929">
    <property type="entry name" value="ABC_TM1F"/>
    <property type="match status" value="1"/>
</dbReference>
<proteinExistence type="predicted"/>
<evidence type="ECO:0000256" key="9">
    <source>
        <dbReference type="SAM" id="Phobius"/>
    </source>
</evidence>
<reference evidence="12 13" key="1">
    <citation type="submission" date="2019-06" db="EMBL/GenBank/DDBJ databases">
        <title>Saccharibacillus brassicae sp. nov., an endophytic bacterium isolated from Chinese cabbage seeds (Brassica pekinensis).</title>
        <authorList>
            <person name="Jiang L."/>
            <person name="Lee J."/>
            <person name="Kim S.W."/>
        </authorList>
    </citation>
    <scope>NUCLEOTIDE SEQUENCE [LARGE SCALE GENOMIC DNA]</scope>
    <source>
        <strain evidence="13">KCTC 43072 / ATSA2</strain>
    </source>
</reference>
<dbReference type="PANTHER" id="PTHR43394:SF1">
    <property type="entry name" value="ATP-BINDING CASSETTE SUB-FAMILY B MEMBER 10, MITOCHONDRIAL"/>
    <property type="match status" value="1"/>
</dbReference>
<evidence type="ECO:0000313" key="13">
    <source>
        <dbReference type="Proteomes" id="UP000316968"/>
    </source>
</evidence>
<evidence type="ECO:0000256" key="5">
    <source>
        <dbReference type="ARBA" id="ARBA00022741"/>
    </source>
</evidence>
<dbReference type="InterPro" id="IPR027417">
    <property type="entry name" value="P-loop_NTPase"/>
</dbReference>
<evidence type="ECO:0000256" key="7">
    <source>
        <dbReference type="ARBA" id="ARBA00022989"/>
    </source>
</evidence>
<feature type="transmembrane region" description="Helical" evidence="9">
    <location>
        <begin position="12"/>
        <end position="35"/>
    </location>
</feature>
<dbReference type="SUPFAM" id="SSF52540">
    <property type="entry name" value="P-loop containing nucleoside triphosphate hydrolases"/>
    <property type="match status" value="1"/>
</dbReference>
<evidence type="ECO:0000313" key="12">
    <source>
        <dbReference type="EMBL" id="QDH22256.1"/>
    </source>
</evidence>
<dbReference type="CDD" id="cd18541">
    <property type="entry name" value="ABC_6TM_TmrB_like"/>
    <property type="match status" value="1"/>
</dbReference>
<keyword evidence="8 9" id="KW-0472">Membrane</keyword>
<dbReference type="GO" id="GO:0016887">
    <property type="term" value="F:ATP hydrolysis activity"/>
    <property type="evidence" value="ECO:0007669"/>
    <property type="project" value="InterPro"/>
</dbReference>
<evidence type="ECO:0000256" key="8">
    <source>
        <dbReference type="ARBA" id="ARBA00023136"/>
    </source>
</evidence>
<name>A0A4Y6V0S9_SACBS</name>